<comment type="caution">
    <text evidence="1">The sequence shown here is derived from an EMBL/GenBank/DDBJ whole genome shotgun (WGS) entry which is preliminary data.</text>
</comment>
<dbReference type="Proteomes" id="UP000180088">
    <property type="component" value="Unassembled WGS sequence"/>
</dbReference>
<dbReference type="EMBL" id="MKCS01000001">
    <property type="protein sequence ID" value="OHX12154.1"/>
    <property type="molecule type" value="Genomic_DNA"/>
</dbReference>
<evidence type="ECO:0000313" key="2">
    <source>
        <dbReference type="EMBL" id="OHX21761.1"/>
    </source>
</evidence>
<dbReference type="Proteomes" id="UP000180280">
    <property type="component" value="Unassembled WGS sequence"/>
</dbReference>
<protein>
    <submittedName>
        <fullName evidence="1">Uncharacterized protein</fullName>
    </submittedName>
</protein>
<gene>
    <name evidence="2" type="ORF">BI344_04445</name>
    <name evidence="1" type="ORF">BI347_00565</name>
</gene>
<dbReference type="RefSeq" id="WP_071111714.1">
    <property type="nucleotide sequence ID" value="NZ_MKCT01000001.1"/>
</dbReference>
<dbReference type="AlphaFoldDB" id="A0A1S1WY29"/>
<evidence type="ECO:0000313" key="3">
    <source>
        <dbReference type="Proteomes" id="UP000180088"/>
    </source>
</evidence>
<keyword evidence="4" id="KW-1185">Reference proteome</keyword>
<sequence length="68" mass="7834">MDNWLGLSDNQLLGANYWGAPENSYVSGKSKYLTYKRVSPQGLYRCKTTFEVQNGVIFNYHAYGNDCW</sequence>
<evidence type="ECO:0000313" key="1">
    <source>
        <dbReference type="EMBL" id="OHX12154.1"/>
    </source>
</evidence>
<dbReference type="EMBL" id="MKCT01000001">
    <property type="protein sequence ID" value="OHX21761.1"/>
    <property type="molecule type" value="Genomic_DNA"/>
</dbReference>
<reference evidence="3 4" key="1">
    <citation type="submission" date="2016-09" db="EMBL/GenBank/DDBJ databases">
        <title>Chromobacterium muskegensis sp. nov., an insecticidal bacterium isolated from Sphagnum bogs.</title>
        <authorList>
            <person name="Sparks M.E."/>
            <person name="Blackburn M.B."/>
            <person name="Gundersen-Rindal D.E."/>
            <person name="Mitchell A."/>
            <person name="Farrar R."/>
            <person name="Kuhar D."/>
        </authorList>
    </citation>
    <scope>NUCLEOTIDE SEQUENCE [LARGE SCALE GENOMIC DNA]</scope>
    <source>
        <strain evidence="2 4">14B-1</strain>
        <strain evidence="1 3">37-2</strain>
    </source>
</reference>
<accession>A0A1S1WY29</accession>
<evidence type="ECO:0000313" key="4">
    <source>
        <dbReference type="Proteomes" id="UP000180280"/>
    </source>
</evidence>
<organism evidence="1 3">
    <name type="scientific">Chromobacterium sphagni</name>
    <dbReference type="NCBI Taxonomy" id="1903179"/>
    <lineage>
        <taxon>Bacteria</taxon>
        <taxon>Pseudomonadati</taxon>
        <taxon>Pseudomonadota</taxon>
        <taxon>Betaproteobacteria</taxon>
        <taxon>Neisseriales</taxon>
        <taxon>Chromobacteriaceae</taxon>
        <taxon>Chromobacterium</taxon>
    </lineage>
</organism>
<name>A0A1S1WY29_9NEIS</name>
<proteinExistence type="predicted"/>